<sequence length="122" mass="13494">MSSRNSSYPAITTAPERVRLRYRVSLFAMHSMQLVGPTVRARYRTSALPERNWRREARQGHRGVCGAGGYCSGSLVADGKKLPLYILLPASPDALFASATRDAEGDVYIVSQCRYANVNKND</sequence>
<proteinExistence type="predicted"/>
<comment type="caution">
    <text evidence="1">The sequence shown here is derived from an EMBL/GenBank/DDBJ whole genome shotgun (WGS) entry which is preliminary data.</text>
</comment>
<evidence type="ECO:0000313" key="2">
    <source>
        <dbReference type="Proteomes" id="UP000299102"/>
    </source>
</evidence>
<dbReference type="Proteomes" id="UP000299102">
    <property type="component" value="Unassembled WGS sequence"/>
</dbReference>
<protein>
    <submittedName>
        <fullName evidence="1">Uncharacterized protein</fullName>
    </submittedName>
</protein>
<keyword evidence="2" id="KW-1185">Reference proteome</keyword>
<evidence type="ECO:0000313" key="1">
    <source>
        <dbReference type="EMBL" id="GBP35650.1"/>
    </source>
</evidence>
<organism evidence="1 2">
    <name type="scientific">Eumeta variegata</name>
    <name type="common">Bagworm moth</name>
    <name type="synonym">Eumeta japonica</name>
    <dbReference type="NCBI Taxonomy" id="151549"/>
    <lineage>
        <taxon>Eukaryota</taxon>
        <taxon>Metazoa</taxon>
        <taxon>Ecdysozoa</taxon>
        <taxon>Arthropoda</taxon>
        <taxon>Hexapoda</taxon>
        <taxon>Insecta</taxon>
        <taxon>Pterygota</taxon>
        <taxon>Neoptera</taxon>
        <taxon>Endopterygota</taxon>
        <taxon>Lepidoptera</taxon>
        <taxon>Glossata</taxon>
        <taxon>Ditrysia</taxon>
        <taxon>Tineoidea</taxon>
        <taxon>Psychidae</taxon>
        <taxon>Oiketicinae</taxon>
        <taxon>Eumeta</taxon>
    </lineage>
</organism>
<dbReference type="AlphaFoldDB" id="A0A4C1VAU7"/>
<gene>
    <name evidence="1" type="ORF">EVAR_74973_1</name>
</gene>
<name>A0A4C1VAU7_EUMVA</name>
<accession>A0A4C1VAU7</accession>
<dbReference type="EMBL" id="BGZK01000307">
    <property type="protein sequence ID" value="GBP35650.1"/>
    <property type="molecule type" value="Genomic_DNA"/>
</dbReference>
<reference evidence="1 2" key="1">
    <citation type="journal article" date="2019" name="Commun. Biol.">
        <title>The bagworm genome reveals a unique fibroin gene that provides high tensile strength.</title>
        <authorList>
            <person name="Kono N."/>
            <person name="Nakamura H."/>
            <person name="Ohtoshi R."/>
            <person name="Tomita M."/>
            <person name="Numata K."/>
            <person name="Arakawa K."/>
        </authorList>
    </citation>
    <scope>NUCLEOTIDE SEQUENCE [LARGE SCALE GENOMIC DNA]</scope>
</reference>